<sequence length="506" mass="57075">MTLKIYRPFLFISFFLALFSCKKDIGNYDYTELNALGEITGLPAEVSAVYGKNLKITPAVKFTQDPNFDESKYSFEWTYIGPNGLGGSKLFSLAKTRNIDMVMQVVAGNYTAYYNITDNASGVKYSTKFTLKVVNEINEGWIMMNEANGKARVDMLSLNTNNSFDLIIDLLATTGSELKLEGMPVMTYTYNTGLLVGPDAISYGIYLGTDQGTTKVDPNSFKWTKTMGLSYEMYGDIPVGFYADVIRQKSGSSSYMIGKGNAYYYERVLGIYYSTPINYINEEQKIFEVAPFIGSNHVSITTPVIFYDKTNRRFVRHSGSAATSTTIPDPDVTQKLFSYSTGMDLLYMRWVPFNGGEVFSILKDPSNSKRYLARFNPTNNAQSYYSEVIATDFSNAEYYAINPEFGYIFYTIGSKIYQYDMVYKTTKLMADFGSKKICYFNFYEFKNTTKYTGSNKLMVGLYETGVSNGTEGSLNIYTVPSLNGDIILDKSYSGFGRIKSLTYRER</sequence>
<keyword evidence="2" id="KW-1185">Reference proteome</keyword>
<proteinExistence type="predicted"/>
<organism evidence="1 2">
    <name type="scientific">Pedobacter ureilyticus</name>
    <dbReference type="NCBI Taxonomy" id="1393051"/>
    <lineage>
        <taxon>Bacteria</taxon>
        <taxon>Pseudomonadati</taxon>
        <taxon>Bacteroidota</taxon>
        <taxon>Sphingobacteriia</taxon>
        <taxon>Sphingobacteriales</taxon>
        <taxon>Sphingobacteriaceae</taxon>
        <taxon>Pedobacter</taxon>
    </lineage>
</organism>
<name>A0ABW9JBA0_9SPHI</name>
<evidence type="ECO:0000313" key="2">
    <source>
        <dbReference type="Proteomes" id="UP001517247"/>
    </source>
</evidence>
<dbReference type="Pfam" id="PF16407">
    <property type="entry name" value="PKD_2"/>
    <property type="match status" value="1"/>
</dbReference>
<dbReference type="RefSeq" id="WP_170311412.1">
    <property type="nucleotide sequence ID" value="NZ_SSHJ02000011.1"/>
</dbReference>
<dbReference type="PROSITE" id="PS51257">
    <property type="entry name" value="PROKAR_LIPOPROTEIN"/>
    <property type="match status" value="1"/>
</dbReference>
<dbReference type="InterPro" id="IPR032183">
    <property type="entry name" value="PKD-like"/>
</dbReference>
<evidence type="ECO:0000313" key="1">
    <source>
        <dbReference type="EMBL" id="MFN0257791.1"/>
    </source>
</evidence>
<comment type="caution">
    <text evidence="1">The sequence shown here is derived from an EMBL/GenBank/DDBJ whole genome shotgun (WGS) entry which is preliminary data.</text>
</comment>
<reference evidence="1 2" key="1">
    <citation type="submission" date="2024-12" db="EMBL/GenBank/DDBJ databases">
        <authorList>
            <person name="Hu S."/>
        </authorList>
    </citation>
    <scope>NUCLEOTIDE SEQUENCE [LARGE SCALE GENOMIC DNA]</scope>
    <source>
        <strain evidence="1 2">THG-T11</strain>
    </source>
</reference>
<dbReference type="EMBL" id="SSHJ02000011">
    <property type="protein sequence ID" value="MFN0257791.1"/>
    <property type="molecule type" value="Genomic_DNA"/>
</dbReference>
<gene>
    <name evidence="1" type="ORF">E6A44_019560</name>
</gene>
<protein>
    <submittedName>
        <fullName evidence="1">PKD-like family lipoprotein</fullName>
    </submittedName>
</protein>
<dbReference type="Proteomes" id="UP001517247">
    <property type="component" value="Unassembled WGS sequence"/>
</dbReference>
<accession>A0ABW9JBA0</accession>